<dbReference type="GO" id="GO:0043565">
    <property type="term" value="F:sequence-specific DNA binding"/>
    <property type="evidence" value="ECO:0007669"/>
    <property type="project" value="InterPro"/>
</dbReference>
<dbReference type="SMART" id="SM00342">
    <property type="entry name" value="HTH_ARAC"/>
    <property type="match status" value="1"/>
</dbReference>
<dbReference type="CDD" id="cd03136">
    <property type="entry name" value="GATase1_AraC_ArgR_like"/>
    <property type="match status" value="1"/>
</dbReference>
<evidence type="ECO:0000313" key="6">
    <source>
        <dbReference type="Proteomes" id="UP000284476"/>
    </source>
</evidence>
<dbReference type="SUPFAM" id="SSF52317">
    <property type="entry name" value="Class I glutamine amidotransferase-like"/>
    <property type="match status" value="1"/>
</dbReference>
<evidence type="ECO:0000259" key="4">
    <source>
        <dbReference type="PROSITE" id="PS01124"/>
    </source>
</evidence>
<dbReference type="Pfam" id="PF01965">
    <property type="entry name" value="DJ-1_PfpI"/>
    <property type="match status" value="1"/>
</dbReference>
<dbReference type="PROSITE" id="PS01124">
    <property type="entry name" value="HTH_ARAC_FAMILY_2"/>
    <property type="match status" value="1"/>
</dbReference>
<dbReference type="Pfam" id="PF12833">
    <property type="entry name" value="HTH_18"/>
    <property type="match status" value="1"/>
</dbReference>
<dbReference type="InterPro" id="IPR029062">
    <property type="entry name" value="Class_I_gatase-like"/>
</dbReference>
<dbReference type="InterPro" id="IPR018062">
    <property type="entry name" value="HTH_AraC-typ_CS"/>
</dbReference>
<feature type="domain" description="HTH araC/xylS-type" evidence="4">
    <location>
        <begin position="199"/>
        <end position="297"/>
    </location>
</feature>
<dbReference type="Proteomes" id="UP000284476">
    <property type="component" value="Unassembled WGS sequence"/>
</dbReference>
<name>A0A443JQ43_9RHOB</name>
<dbReference type="PROSITE" id="PS00041">
    <property type="entry name" value="HTH_ARAC_FAMILY_1"/>
    <property type="match status" value="1"/>
</dbReference>
<dbReference type="InterPro" id="IPR018060">
    <property type="entry name" value="HTH_AraC"/>
</dbReference>
<sequence length="301" mass="32805">MSLASAVEPLRAANLLAGRELYRIRFLSAGGGFAASTAGGGFPCENLTAATADFDIAFVVAGGNPLRYEDPALARALRGLHARKVPLGGISGGAAILARHGLMANRRFTVHWLHIDALQELHPDLAVERALFVIDRDRFTCAGGVAAMDMMCAIIAARHGADFARSVSDWFIHPRLRAAGEPQQLDPARRYNLHHPVLESVVGMMSSHLADPLSPAQLAQLSGASLRQLQRLFRDHLDRPMMQFYRELRLDKAEELLEQSSLGILDIALSTGFSSVAHFTRGFAARFGEPPARRRRKIRGG</sequence>
<dbReference type="InterPro" id="IPR009057">
    <property type="entry name" value="Homeodomain-like_sf"/>
</dbReference>
<dbReference type="PANTHER" id="PTHR46796">
    <property type="entry name" value="HTH-TYPE TRANSCRIPTIONAL ACTIVATOR RHAS-RELATED"/>
    <property type="match status" value="1"/>
</dbReference>
<protein>
    <submittedName>
        <fullName evidence="5">GlxA family transcriptional regulator</fullName>
    </submittedName>
</protein>
<dbReference type="AlphaFoldDB" id="A0A443JQ43"/>
<gene>
    <name evidence="5" type="ORF">D2T30_06145</name>
</gene>
<keyword evidence="2" id="KW-0238">DNA-binding</keyword>
<dbReference type="SUPFAM" id="SSF46689">
    <property type="entry name" value="Homeodomain-like"/>
    <property type="match status" value="2"/>
</dbReference>
<organism evidence="5 6">
    <name type="scientific">Paenirhodobacter populi</name>
    <dbReference type="NCBI Taxonomy" id="2306993"/>
    <lineage>
        <taxon>Bacteria</taxon>
        <taxon>Pseudomonadati</taxon>
        <taxon>Pseudomonadota</taxon>
        <taxon>Alphaproteobacteria</taxon>
        <taxon>Rhodobacterales</taxon>
        <taxon>Rhodobacter group</taxon>
        <taxon>Paenirhodobacter</taxon>
    </lineage>
</organism>
<accession>A0A443JQ43</accession>
<dbReference type="InterPro" id="IPR002818">
    <property type="entry name" value="DJ-1/PfpI"/>
</dbReference>
<dbReference type="PANTHER" id="PTHR46796:SF6">
    <property type="entry name" value="ARAC SUBFAMILY"/>
    <property type="match status" value="1"/>
</dbReference>
<evidence type="ECO:0000256" key="3">
    <source>
        <dbReference type="ARBA" id="ARBA00023163"/>
    </source>
</evidence>
<comment type="caution">
    <text evidence="5">The sequence shown here is derived from an EMBL/GenBank/DDBJ whole genome shotgun (WGS) entry which is preliminary data.</text>
</comment>
<proteinExistence type="predicted"/>
<dbReference type="GO" id="GO:0003700">
    <property type="term" value="F:DNA-binding transcription factor activity"/>
    <property type="evidence" value="ECO:0007669"/>
    <property type="project" value="InterPro"/>
</dbReference>
<dbReference type="EMBL" id="SAUZ01000005">
    <property type="protein sequence ID" value="RWR22640.1"/>
    <property type="molecule type" value="Genomic_DNA"/>
</dbReference>
<reference evidence="5 6" key="2">
    <citation type="submission" date="2019-01" db="EMBL/GenBank/DDBJ databases">
        <authorList>
            <person name="Li Y."/>
        </authorList>
    </citation>
    <scope>NUCLEOTIDE SEQUENCE [LARGE SCALE GENOMIC DNA]</scope>
    <source>
        <strain evidence="5 6">SK2B-1</strain>
    </source>
</reference>
<reference evidence="5 6" key="1">
    <citation type="submission" date="2019-01" db="EMBL/GenBank/DDBJ databases">
        <title>Sinorhodobacter populi sp. nov. isolated from the symptomatic bark tissue of Populus euramericana canker.</title>
        <authorList>
            <person name="Xu G."/>
        </authorList>
    </citation>
    <scope>NUCLEOTIDE SEQUENCE [LARGE SCALE GENOMIC DNA]</scope>
    <source>
        <strain evidence="5 6">SK2B-1</strain>
    </source>
</reference>
<keyword evidence="1" id="KW-0805">Transcription regulation</keyword>
<dbReference type="Gene3D" id="3.40.50.880">
    <property type="match status" value="1"/>
</dbReference>
<evidence type="ECO:0000256" key="1">
    <source>
        <dbReference type="ARBA" id="ARBA00023015"/>
    </source>
</evidence>
<dbReference type="Gene3D" id="1.10.10.60">
    <property type="entry name" value="Homeodomain-like"/>
    <property type="match status" value="1"/>
</dbReference>
<evidence type="ECO:0000256" key="2">
    <source>
        <dbReference type="ARBA" id="ARBA00023125"/>
    </source>
</evidence>
<keyword evidence="3" id="KW-0804">Transcription</keyword>
<dbReference type="InterPro" id="IPR050204">
    <property type="entry name" value="AraC_XylS_family_regulators"/>
</dbReference>
<evidence type="ECO:0000313" key="5">
    <source>
        <dbReference type="EMBL" id="RWR22640.1"/>
    </source>
</evidence>